<dbReference type="Gene3D" id="3.20.20.450">
    <property type="entry name" value="EAL domain"/>
    <property type="match status" value="1"/>
</dbReference>
<organism evidence="5 6">
    <name type="scientific">Teredinibacter turnerae (strain ATCC 39867 / T7901)</name>
    <dbReference type="NCBI Taxonomy" id="377629"/>
    <lineage>
        <taxon>Bacteria</taxon>
        <taxon>Pseudomonadati</taxon>
        <taxon>Pseudomonadota</taxon>
        <taxon>Gammaproteobacteria</taxon>
        <taxon>Cellvibrionales</taxon>
        <taxon>Cellvibrionaceae</taxon>
        <taxon>Teredinibacter</taxon>
    </lineage>
</organism>
<dbReference type="STRING" id="377629.TERTU_1023"/>
<dbReference type="RefSeq" id="WP_015819192.1">
    <property type="nucleotide sequence ID" value="NC_012997.1"/>
</dbReference>
<dbReference type="InterPro" id="IPR000160">
    <property type="entry name" value="GGDEF_dom"/>
</dbReference>
<dbReference type="SMART" id="SM00267">
    <property type="entry name" value="GGDEF"/>
    <property type="match status" value="1"/>
</dbReference>
<feature type="domain" description="GGDEF" evidence="4">
    <location>
        <begin position="308"/>
        <end position="441"/>
    </location>
</feature>
<name>C5BQV7_TERTT</name>
<dbReference type="HOGENOM" id="CLU_000445_70_20_6"/>
<dbReference type="InterPro" id="IPR043128">
    <property type="entry name" value="Rev_trsase/Diguanyl_cyclase"/>
</dbReference>
<dbReference type="Gene3D" id="3.30.70.270">
    <property type="match status" value="1"/>
</dbReference>
<accession>C5BQV7</accession>
<evidence type="ECO:0000259" key="3">
    <source>
        <dbReference type="PROSITE" id="PS50883"/>
    </source>
</evidence>
<dbReference type="NCBIfam" id="TIGR00254">
    <property type="entry name" value="GGDEF"/>
    <property type="match status" value="1"/>
</dbReference>
<dbReference type="SMART" id="SM00052">
    <property type="entry name" value="EAL"/>
    <property type="match status" value="1"/>
</dbReference>
<dbReference type="SUPFAM" id="SSF55073">
    <property type="entry name" value="Nucleotide cyclase"/>
    <property type="match status" value="1"/>
</dbReference>
<dbReference type="eggNOG" id="COG5001">
    <property type="taxonomic scope" value="Bacteria"/>
</dbReference>
<dbReference type="InterPro" id="IPR035919">
    <property type="entry name" value="EAL_sf"/>
</dbReference>
<feature type="domain" description="EAL" evidence="3">
    <location>
        <begin position="450"/>
        <end position="703"/>
    </location>
</feature>
<dbReference type="EMBL" id="CP001614">
    <property type="protein sequence ID" value="ACR13079.1"/>
    <property type="molecule type" value="Genomic_DNA"/>
</dbReference>
<dbReference type="OrthoDB" id="6597954at2"/>
<dbReference type="KEGG" id="ttu:TERTU_1023"/>
<reference evidence="5 6" key="1">
    <citation type="journal article" date="2009" name="PLoS ONE">
        <title>The complete genome of Teredinibacter turnerae T7901: an intracellular endosymbiont of marine wood-boring bivalves (shipworms).</title>
        <authorList>
            <person name="Yang J.C."/>
            <person name="Madupu R."/>
            <person name="Durkin A.S."/>
            <person name="Ekborg N.A."/>
            <person name="Pedamallu C.S."/>
            <person name="Hostetler J.B."/>
            <person name="Radune D."/>
            <person name="Toms B.S."/>
            <person name="Henrissat B."/>
            <person name="Coutinho P.M."/>
            <person name="Schwarz S."/>
            <person name="Field L."/>
            <person name="Trindade-Silva A.E."/>
            <person name="Soares C.A.G."/>
            <person name="Elshahawi S."/>
            <person name="Hanora A."/>
            <person name="Schmidt E.W."/>
            <person name="Haygood M.G."/>
            <person name="Posfai J."/>
            <person name="Benner J."/>
            <person name="Madinger C."/>
            <person name="Nove J."/>
            <person name="Anton B."/>
            <person name="Chaudhary K."/>
            <person name="Foster J."/>
            <person name="Holman A."/>
            <person name="Kumar S."/>
            <person name="Lessard P.A."/>
            <person name="Luyten Y.A."/>
            <person name="Slatko B."/>
            <person name="Wood N."/>
            <person name="Wu B."/>
            <person name="Teplitski M."/>
            <person name="Mougous J.D."/>
            <person name="Ward N."/>
            <person name="Eisen J.A."/>
            <person name="Badger J.H."/>
            <person name="Distel D.L."/>
        </authorList>
    </citation>
    <scope>NUCLEOTIDE SEQUENCE [LARGE SCALE GENOMIC DNA]</scope>
    <source>
        <strain evidence="6">ATCC 39867 / T7901</strain>
    </source>
</reference>
<proteinExistence type="predicted"/>
<evidence type="ECO:0000256" key="2">
    <source>
        <dbReference type="ARBA" id="ARBA00022636"/>
    </source>
</evidence>
<dbReference type="Pfam" id="PF00563">
    <property type="entry name" value="EAL"/>
    <property type="match status" value="1"/>
</dbReference>
<gene>
    <name evidence="5" type="ordered locus">TERTU_1023</name>
</gene>
<dbReference type="CDD" id="cd01948">
    <property type="entry name" value="EAL"/>
    <property type="match status" value="1"/>
</dbReference>
<dbReference type="Proteomes" id="UP000009080">
    <property type="component" value="Chromosome"/>
</dbReference>
<dbReference type="PANTHER" id="PTHR44757:SF2">
    <property type="entry name" value="BIOFILM ARCHITECTURE MAINTENANCE PROTEIN MBAA"/>
    <property type="match status" value="1"/>
</dbReference>
<dbReference type="CDD" id="cd01949">
    <property type="entry name" value="GGDEF"/>
    <property type="match status" value="1"/>
</dbReference>
<dbReference type="InterPro" id="IPR052155">
    <property type="entry name" value="Biofilm_reg_signaling"/>
</dbReference>
<dbReference type="AlphaFoldDB" id="C5BQV7"/>
<dbReference type="Gene3D" id="3.30.450.20">
    <property type="entry name" value="PAS domain"/>
    <property type="match status" value="2"/>
</dbReference>
<dbReference type="GO" id="GO:0071111">
    <property type="term" value="F:cyclic-guanylate-specific phosphodiesterase activity"/>
    <property type="evidence" value="ECO:0007669"/>
    <property type="project" value="UniProtKB-EC"/>
</dbReference>
<evidence type="ECO:0000256" key="1">
    <source>
        <dbReference type="ARBA" id="ARBA00012282"/>
    </source>
</evidence>
<dbReference type="SUPFAM" id="SSF141868">
    <property type="entry name" value="EAL domain-like"/>
    <property type="match status" value="1"/>
</dbReference>
<dbReference type="Pfam" id="PF00990">
    <property type="entry name" value="GGDEF"/>
    <property type="match status" value="1"/>
</dbReference>
<sequence>MTPEPQPTITDNIELLALLDALRSVILYFDRWGTVIHGNRRACQWRPLEQLVGRTFVELAQHWHQPEQTQREMMQVVRTGIPSWGVKERSGKGADCRWFSVDKIPTLNKLGEVTGVMLVINDISESVVKERALEESDARYKAFIANSADAIWCYEVYPPVDTTLSPQLQVEQILKRAILVECNETLARFFGVTHTRDVIGLPLSRSGSLSSYQDVRAFIDNGYRLENKEFSRVDRTGMCGYMQSSAIGVVENGLLMRAWGITRDITDQRTHTDRMEYLANHDSLTLLPNRTLLYSTMEQTIANAKNDQLMALMIIDLDRFKEINDTLGHRAGDSVLQQVGPRLEGEMVELEGLVARLGGDEFAVFLPRVRNAHQALVLGHRFIDSLGEPFEIETFRTEVTASIGISMFPDQGRDVSTLMRYADVAMYHAKRALKGVAVYDPEFDPHSPTRLEIMGALRRAIRESQLELYFQPKIDLLTHRVTGFEGLLRWHHPEIGTVPPVDFIPIVEKSNLIYPLTCWVMAESIRQCAIWRREGHDITVAMNLSASNVTDERLLAELRQLLTQYDLPGHCLEMELTESTIMNDPERALTALKKIAALGVHLSIDDFGTGYSSLAYLKRLPVGTLKIDKSFVMDMLIDEQDEIIVNSTINLAHNLGLSVVAEGVESQEIYQRLQDHKCDSAQGFLIARPMPAADATRWLLNSQWSGGLP</sequence>
<evidence type="ECO:0000313" key="5">
    <source>
        <dbReference type="EMBL" id="ACR13079.1"/>
    </source>
</evidence>
<evidence type="ECO:0000313" key="6">
    <source>
        <dbReference type="Proteomes" id="UP000009080"/>
    </source>
</evidence>
<evidence type="ECO:0000259" key="4">
    <source>
        <dbReference type="PROSITE" id="PS50887"/>
    </source>
</evidence>
<dbReference type="FunFam" id="3.20.20.450:FF:000001">
    <property type="entry name" value="Cyclic di-GMP phosphodiesterase yahA"/>
    <property type="match status" value="1"/>
</dbReference>
<dbReference type="InterPro" id="IPR035965">
    <property type="entry name" value="PAS-like_dom_sf"/>
</dbReference>
<dbReference type="SUPFAM" id="SSF55785">
    <property type="entry name" value="PYP-like sensor domain (PAS domain)"/>
    <property type="match status" value="1"/>
</dbReference>
<keyword evidence="6" id="KW-1185">Reference proteome</keyword>
<keyword evidence="2" id="KW-0973">c-di-GMP</keyword>
<dbReference type="PROSITE" id="PS50883">
    <property type="entry name" value="EAL"/>
    <property type="match status" value="1"/>
</dbReference>
<dbReference type="Pfam" id="PF08448">
    <property type="entry name" value="PAS_4"/>
    <property type="match status" value="1"/>
</dbReference>
<dbReference type="EC" id="3.1.4.52" evidence="1"/>
<dbReference type="InterPro" id="IPR013656">
    <property type="entry name" value="PAS_4"/>
</dbReference>
<protein>
    <recommendedName>
        <fullName evidence="1">cyclic-guanylate-specific phosphodiesterase</fullName>
        <ecNumber evidence="1">3.1.4.52</ecNumber>
    </recommendedName>
</protein>
<dbReference type="InterPro" id="IPR029787">
    <property type="entry name" value="Nucleotide_cyclase"/>
</dbReference>
<dbReference type="PANTHER" id="PTHR44757">
    <property type="entry name" value="DIGUANYLATE CYCLASE DGCP"/>
    <property type="match status" value="1"/>
</dbReference>
<dbReference type="PROSITE" id="PS50887">
    <property type="entry name" value="GGDEF"/>
    <property type="match status" value="1"/>
</dbReference>
<dbReference type="InterPro" id="IPR001633">
    <property type="entry name" value="EAL_dom"/>
</dbReference>